<dbReference type="HOGENOM" id="CLU_3032260_0_0_1"/>
<evidence type="ECO:0000313" key="3">
    <source>
        <dbReference type="Proteomes" id="UP000016924"/>
    </source>
</evidence>
<organism evidence="2 3">
    <name type="scientific">Coniosporium apollinis (strain CBS 100218)</name>
    <name type="common">Rock-inhabiting black yeast</name>
    <dbReference type="NCBI Taxonomy" id="1168221"/>
    <lineage>
        <taxon>Eukaryota</taxon>
        <taxon>Fungi</taxon>
        <taxon>Dikarya</taxon>
        <taxon>Ascomycota</taxon>
        <taxon>Pezizomycotina</taxon>
        <taxon>Dothideomycetes</taxon>
        <taxon>Dothideomycetes incertae sedis</taxon>
        <taxon>Coniosporium</taxon>
    </lineage>
</organism>
<keyword evidence="3" id="KW-1185">Reference proteome</keyword>
<evidence type="ECO:0000256" key="1">
    <source>
        <dbReference type="SAM" id="MobiDB-lite"/>
    </source>
</evidence>
<dbReference type="RefSeq" id="XP_007780527.1">
    <property type="nucleotide sequence ID" value="XM_007782337.1"/>
</dbReference>
<feature type="region of interest" description="Disordered" evidence="1">
    <location>
        <begin position="16"/>
        <end position="55"/>
    </location>
</feature>
<proteinExistence type="predicted"/>
<name>R7YTJ4_CONA1</name>
<dbReference type="AlphaFoldDB" id="R7YTJ4"/>
<protein>
    <submittedName>
        <fullName evidence="2">Uncharacterized protein</fullName>
    </submittedName>
</protein>
<reference evidence="3" key="1">
    <citation type="submission" date="2012-06" db="EMBL/GenBank/DDBJ databases">
        <title>The genome sequence of Coniosporium apollinis CBS 100218.</title>
        <authorList>
            <consortium name="The Broad Institute Genome Sequencing Platform"/>
            <person name="Cuomo C."/>
            <person name="Gorbushina A."/>
            <person name="Noack S."/>
            <person name="Walker B."/>
            <person name="Young S.K."/>
            <person name="Zeng Q."/>
            <person name="Gargeya S."/>
            <person name="Fitzgerald M."/>
            <person name="Haas B."/>
            <person name="Abouelleil A."/>
            <person name="Alvarado L."/>
            <person name="Arachchi H.M."/>
            <person name="Berlin A.M."/>
            <person name="Chapman S.B."/>
            <person name="Goldberg J."/>
            <person name="Griggs A."/>
            <person name="Gujja S."/>
            <person name="Hansen M."/>
            <person name="Howarth C."/>
            <person name="Imamovic A."/>
            <person name="Larimer J."/>
            <person name="McCowan C."/>
            <person name="Montmayeur A."/>
            <person name="Murphy C."/>
            <person name="Neiman D."/>
            <person name="Pearson M."/>
            <person name="Priest M."/>
            <person name="Roberts A."/>
            <person name="Saif S."/>
            <person name="Shea T."/>
            <person name="Sisk P."/>
            <person name="Sykes S."/>
            <person name="Wortman J."/>
            <person name="Nusbaum C."/>
            <person name="Birren B."/>
        </authorList>
    </citation>
    <scope>NUCLEOTIDE SEQUENCE [LARGE SCALE GENOMIC DNA]</scope>
    <source>
        <strain evidence="3">CBS 100218</strain>
    </source>
</reference>
<dbReference type="GeneID" id="19901758"/>
<dbReference type="Proteomes" id="UP000016924">
    <property type="component" value="Unassembled WGS sequence"/>
</dbReference>
<gene>
    <name evidence="2" type="ORF">W97_04447</name>
</gene>
<dbReference type="EMBL" id="JH767572">
    <property type="protein sequence ID" value="EON65210.1"/>
    <property type="molecule type" value="Genomic_DNA"/>
</dbReference>
<evidence type="ECO:0000313" key="2">
    <source>
        <dbReference type="EMBL" id="EON65210.1"/>
    </source>
</evidence>
<sequence>MIREVAQGVIRGETSEAQKERVAGLQKADNANRLRMKKTHSVKKTARKGGSRSDY</sequence>
<accession>R7YTJ4</accession>
<dbReference type="OrthoDB" id="270639at2759"/>
<feature type="compositionally biased region" description="Basic residues" evidence="1">
    <location>
        <begin position="34"/>
        <end position="55"/>
    </location>
</feature>